<dbReference type="PANTHER" id="PTHR23542">
    <property type="match status" value="1"/>
</dbReference>
<organism evidence="2 3">
    <name type="scientific">Microlunatus phosphovorus (strain ATCC 700054 / DSM 10555 / JCM 9379 / NBRC 101784 / NCIMB 13414 / VKM Ac-1990 / NM-1)</name>
    <dbReference type="NCBI Taxonomy" id="1032480"/>
    <lineage>
        <taxon>Bacteria</taxon>
        <taxon>Bacillati</taxon>
        <taxon>Actinomycetota</taxon>
        <taxon>Actinomycetes</taxon>
        <taxon>Propionibacteriales</taxon>
        <taxon>Propionibacteriaceae</taxon>
        <taxon>Microlunatus</taxon>
    </lineage>
</organism>
<accession>F5XHM3</accession>
<dbReference type="InterPro" id="IPR011701">
    <property type="entry name" value="MFS"/>
</dbReference>
<dbReference type="InterPro" id="IPR036259">
    <property type="entry name" value="MFS_trans_sf"/>
</dbReference>
<dbReference type="PANTHER" id="PTHR23542:SF1">
    <property type="entry name" value="MAJOR FACILITATOR SUPERFAMILY (MFS) PROFILE DOMAIN-CONTAINING PROTEIN"/>
    <property type="match status" value="1"/>
</dbReference>
<dbReference type="RefSeq" id="WP_013861057.1">
    <property type="nucleotide sequence ID" value="NC_015635.1"/>
</dbReference>
<dbReference type="KEGG" id="mph:MLP_01540"/>
<feature type="transmembrane region" description="Helical" evidence="1">
    <location>
        <begin position="347"/>
        <end position="370"/>
    </location>
</feature>
<dbReference type="HOGENOM" id="CLU_033532_3_1_11"/>
<dbReference type="Pfam" id="PF07690">
    <property type="entry name" value="MFS_1"/>
    <property type="match status" value="1"/>
</dbReference>
<sequence>MSSGYTDLCRHSGVPRQIVAASLSRMTQPLLTLPLLVGVQERYHDHGLAAVTVGLYTAGFAAMMPITGRLVDRHGGRAILRIWLILALIALLGTSAALTLAVPTPVLLSGVTILGMCLPPVGAVTRAGWPLLIPPAQLRTAYALDTVINEAATITGPLLAALTLSILPAPLALLTVFLPITVGSLGLPAAVLDSARRANRRPAREPQSRRVILTYGITFCASLGAGSLVATAGLLAAEAEEPSIAGVLLAAAAIGAVTAGTIAGRHHLHQDALTSRLVGFAMAITAAFIVLVLVLGLSALGQSRGGAANIVTLAALYLVLGTLTGPRDALLQLSIVLVARPAQRSTSFSWLGTCGLLGFGFGSAVSGLVGNTLGHHLLPAAIASGVALALSGSMPRTNASRPQPPLPL</sequence>
<dbReference type="eggNOG" id="COG2814">
    <property type="taxonomic scope" value="Bacteria"/>
</dbReference>
<dbReference type="EMBL" id="AP012204">
    <property type="protein sequence ID" value="BAK33168.1"/>
    <property type="molecule type" value="Genomic_DNA"/>
</dbReference>
<dbReference type="GO" id="GO:0022857">
    <property type="term" value="F:transmembrane transporter activity"/>
    <property type="evidence" value="ECO:0007669"/>
    <property type="project" value="InterPro"/>
</dbReference>
<feature type="transmembrane region" description="Helical" evidence="1">
    <location>
        <begin position="172"/>
        <end position="192"/>
    </location>
</feature>
<dbReference type="STRING" id="1032480.MLP_01540"/>
<feature type="transmembrane region" description="Helical" evidence="1">
    <location>
        <begin position="306"/>
        <end position="326"/>
    </location>
</feature>
<protein>
    <submittedName>
        <fullName evidence="2">Putative major facilitator superfamily transporter</fullName>
    </submittedName>
</protein>
<evidence type="ECO:0000313" key="3">
    <source>
        <dbReference type="Proteomes" id="UP000007947"/>
    </source>
</evidence>
<dbReference type="AlphaFoldDB" id="F5XHM3"/>
<feature type="transmembrane region" description="Helical" evidence="1">
    <location>
        <begin position="243"/>
        <end position="265"/>
    </location>
</feature>
<name>F5XHM3_MICPN</name>
<feature type="transmembrane region" description="Helical" evidence="1">
    <location>
        <begin position="212"/>
        <end position="237"/>
    </location>
</feature>
<keyword evidence="3" id="KW-1185">Reference proteome</keyword>
<dbReference type="SUPFAM" id="SSF103473">
    <property type="entry name" value="MFS general substrate transporter"/>
    <property type="match status" value="1"/>
</dbReference>
<feature type="transmembrane region" description="Helical" evidence="1">
    <location>
        <begin position="47"/>
        <end position="66"/>
    </location>
</feature>
<keyword evidence="1" id="KW-0472">Membrane</keyword>
<feature type="transmembrane region" description="Helical" evidence="1">
    <location>
        <begin position="277"/>
        <end position="300"/>
    </location>
</feature>
<evidence type="ECO:0000256" key="1">
    <source>
        <dbReference type="SAM" id="Phobius"/>
    </source>
</evidence>
<feature type="transmembrane region" description="Helical" evidence="1">
    <location>
        <begin position="78"/>
        <end position="100"/>
    </location>
</feature>
<gene>
    <name evidence="2" type="ordered locus">MLP_01540</name>
</gene>
<keyword evidence="1" id="KW-1133">Transmembrane helix</keyword>
<feature type="transmembrane region" description="Helical" evidence="1">
    <location>
        <begin position="106"/>
        <end position="129"/>
    </location>
</feature>
<reference evidence="2 3" key="1">
    <citation type="submission" date="2011-05" db="EMBL/GenBank/DDBJ databases">
        <title>Whole genome sequence of Microlunatus phosphovorus NM-1.</title>
        <authorList>
            <person name="Hosoyama A."/>
            <person name="Sasaki K."/>
            <person name="Harada T."/>
            <person name="Igarashi R."/>
            <person name="Kawakoshi A."/>
            <person name="Sasagawa M."/>
            <person name="Fukada J."/>
            <person name="Nakamura S."/>
            <person name="Katano Y."/>
            <person name="Hanada S."/>
            <person name="Kamagata Y."/>
            <person name="Nakamura N."/>
            <person name="Yamazaki S."/>
            <person name="Fujita N."/>
        </authorList>
    </citation>
    <scope>NUCLEOTIDE SEQUENCE [LARGE SCALE GENOMIC DNA]</scope>
    <source>
        <strain evidence="3">ATCC 700054 / DSM 10555 / JCM 9379 / NBRC 101784 / NCIMB 13414 / VKM Ac-1990 / NM-1</strain>
    </source>
</reference>
<dbReference type="Gene3D" id="1.20.1250.20">
    <property type="entry name" value="MFS general substrate transporter like domains"/>
    <property type="match status" value="1"/>
</dbReference>
<dbReference type="Proteomes" id="UP000007947">
    <property type="component" value="Chromosome"/>
</dbReference>
<proteinExistence type="predicted"/>
<evidence type="ECO:0000313" key="2">
    <source>
        <dbReference type="EMBL" id="BAK33168.1"/>
    </source>
</evidence>
<keyword evidence="1" id="KW-0812">Transmembrane</keyword>